<dbReference type="EMBL" id="PXYV01000011">
    <property type="protein sequence ID" value="PSR22857.1"/>
    <property type="molecule type" value="Genomic_DNA"/>
</dbReference>
<evidence type="ECO:0000256" key="6">
    <source>
        <dbReference type="ARBA" id="ARBA00022829"/>
    </source>
</evidence>
<keyword evidence="10 11" id="KW-0131">Cell cycle</keyword>
<protein>
    <recommendedName>
        <fullName evidence="3 11">Tyrosine recombinase XerD</fullName>
    </recommendedName>
</protein>
<evidence type="ECO:0000313" key="15">
    <source>
        <dbReference type="Proteomes" id="UP000241848"/>
    </source>
</evidence>
<name>A0A2T2WKV6_9FIRM</name>
<dbReference type="GO" id="GO:0006313">
    <property type="term" value="P:DNA transposition"/>
    <property type="evidence" value="ECO:0007669"/>
    <property type="project" value="UniProtKB-UniRule"/>
</dbReference>
<dbReference type="GO" id="GO:0051301">
    <property type="term" value="P:cell division"/>
    <property type="evidence" value="ECO:0007669"/>
    <property type="project" value="UniProtKB-KW"/>
</dbReference>
<reference evidence="14 15" key="1">
    <citation type="journal article" date="2014" name="BMC Genomics">
        <title>Comparison of environmental and isolate Sulfobacillus genomes reveals diverse carbon, sulfur, nitrogen, and hydrogen metabolisms.</title>
        <authorList>
            <person name="Justice N.B."/>
            <person name="Norman A."/>
            <person name="Brown C.T."/>
            <person name="Singh A."/>
            <person name="Thomas B.C."/>
            <person name="Banfield J.F."/>
        </authorList>
    </citation>
    <scope>NUCLEOTIDE SEQUENCE [LARGE SCALE GENOMIC DNA]</scope>
    <source>
        <strain evidence="14">AMDSBA3</strain>
    </source>
</reference>
<dbReference type="Proteomes" id="UP000241848">
    <property type="component" value="Unassembled WGS sequence"/>
</dbReference>
<gene>
    <name evidence="11 14" type="primary">xerD</name>
    <name evidence="14" type="ORF">C7B45_05140</name>
</gene>
<feature type="domain" description="Tyr recombinase" evidence="12">
    <location>
        <begin position="103"/>
        <end position="286"/>
    </location>
</feature>
<accession>A0A2T2WKV6</accession>
<dbReference type="GO" id="GO:0003677">
    <property type="term" value="F:DNA binding"/>
    <property type="evidence" value="ECO:0007669"/>
    <property type="project" value="UniProtKB-UniRule"/>
</dbReference>
<keyword evidence="9 11" id="KW-0233">DNA recombination</keyword>
<dbReference type="PROSITE" id="PS51898">
    <property type="entry name" value="TYR_RECOMBINASE"/>
    <property type="match status" value="1"/>
</dbReference>
<dbReference type="PANTHER" id="PTHR30349:SF81">
    <property type="entry name" value="TYROSINE RECOMBINASE XERC"/>
    <property type="match status" value="1"/>
</dbReference>
<dbReference type="HAMAP" id="MF_01807">
    <property type="entry name" value="Recomb_XerD"/>
    <property type="match status" value="1"/>
</dbReference>
<dbReference type="CDD" id="cd00798">
    <property type="entry name" value="INT_XerDC_C"/>
    <property type="match status" value="1"/>
</dbReference>
<dbReference type="Pfam" id="PF00589">
    <property type="entry name" value="Phage_integrase"/>
    <property type="match status" value="1"/>
</dbReference>
<proteinExistence type="inferred from homology"/>
<comment type="function">
    <text evidence="11">Site-specific tyrosine recombinase, which acts by catalyzing the cutting and rejoining of the recombining DNA molecules. The XerC-XerD complex is essential to convert dimers of the bacterial chromosome into monomers to permit their segregation at cell division. It also contributes to the segregational stability of plasmids.</text>
</comment>
<evidence type="ECO:0000313" key="14">
    <source>
        <dbReference type="EMBL" id="PSR22857.1"/>
    </source>
</evidence>
<dbReference type="HAMAP" id="MF_01808">
    <property type="entry name" value="Recomb_XerC_XerD"/>
    <property type="match status" value="1"/>
</dbReference>
<evidence type="ECO:0000259" key="13">
    <source>
        <dbReference type="PROSITE" id="PS51900"/>
    </source>
</evidence>
<dbReference type="NCBIfam" id="NF040815">
    <property type="entry name" value="recomb_XerA_Arch"/>
    <property type="match status" value="1"/>
</dbReference>
<dbReference type="GO" id="GO:0005737">
    <property type="term" value="C:cytoplasm"/>
    <property type="evidence" value="ECO:0007669"/>
    <property type="project" value="UniProtKB-SubCell"/>
</dbReference>
<keyword evidence="6 11" id="KW-0159">Chromosome partition</keyword>
<dbReference type="InterPro" id="IPR050090">
    <property type="entry name" value="Tyrosine_recombinase_XerCD"/>
</dbReference>
<comment type="subunit">
    <text evidence="11">Forms a cyclic heterotetrameric complex composed of two molecules of XerC and two molecules of XerD.</text>
</comment>
<dbReference type="InterPro" id="IPR011932">
    <property type="entry name" value="Recomb_XerD"/>
</dbReference>
<evidence type="ECO:0000256" key="10">
    <source>
        <dbReference type="ARBA" id="ARBA00023306"/>
    </source>
</evidence>
<dbReference type="SUPFAM" id="SSF56349">
    <property type="entry name" value="DNA breaking-rejoining enzymes"/>
    <property type="match status" value="1"/>
</dbReference>
<keyword evidence="8 11" id="KW-0238">DNA-binding</keyword>
<keyword evidence="5 11" id="KW-0132">Cell division</keyword>
<dbReference type="Pfam" id="PF02899">
    <property type="entry name" value="Phage_int_SAM_1"/>
    <property type="match status" value="1"/>
</dbReference>
<dbReference type="PROSITE" id="PS51900">
    <property type="entry name" value="CB"/>
    <property type="match status" value="1"/>
</dbReference>
<dbReference type="GO" id="GO:0009037">
    <property type="term" value="F:tyrosine-based site-specific recombinase activity"/>
    <property type="evidence" value="ECO:0007669"/>
    <property type="project" value="UniProtKB-UniRule"/>
</dbReference>
<keyword evidence="4 11" id="KW-0963">Cytoplasm</keyword>
<dbReference type="NCBIfam" id="TIGR02225">
    <property type="entry name" value="recomb_XerD"/>
    <property type="match status" value="1"/>
</dbReference>
<dbReference type="PANTHER" id="PTHR30349">
    <property type="entry name" value="PHAGE INTEGRASE-RELATED"/>
    <property type="match status" value="1"/>
</dbReference>
<feature type="active site" evidence="11">
    <location>
        <position position="238"/>
    </location>
</feature>
<dbReference type="InterPro" id="IPR010998">
    <property type="entry name" value="Integrase_recombinase_N"/>
</dbReference>
<dbReference type="InterPro" id="IPR013762">
    <property type="entry name" value="Integrase-like_cat_sf"/>
</dbReference>
<evidence type="ECO:0000256" key="3">
    <source>
        <dbReference type="ARBA" id="ARBA00015810"/>
    </source>
</evidence>
<comment type="subcellular location">
    <subcellularLocation>
        <location evidence="1 11">Cytoplasm</location>
    </subcellularLocation>
</comment>
<dbReference type="Gene3D" id="1.10.150.130">
    <property type="match status" value="1"/>
</dbReference>
<dbReference type="AlphaFoldDB" id="A0A2T2WKV6"/>
<dbReference type="GO" id="GO:0007059">
    <property type="term" value="P:chromosome segregation"/>
    <property type="evidence" value="ECO:0007669"/>
    <property type="project" value="UniProtKB-UniRule"/>
</dbReference>
<feature type="domain" description="Core-binding (CB)" evidence="13">
    <location>
        <begin position="1"/>
        <end position="82"/>
    </location>
</feature>
<feature type="active site" evidence="11">
    <location>
        <position position="167"/>
    </location>
</feature>
<evidence type="ECO:0000256" key="11">
    <source>
        <dbReference type="HAMAP-Rule" id="MF_01807"/>
    </source>
</evidence>
<evidence type="ECO:0000259" key="12">
    <source>
        <dbReference type="PROSITE" id="PS51898"/>
    </source>
</evidence>
<evidence type="ECO:0000256" key="9">
    <source>
        <dbReference type="ARBA" id="ARBA00023172"/>
    </source>
</evidence>
<evidence type="ECO:0000256" key="4">
    <source>
        <dbReference type="ARBA" id="ARBA00022490"/>
    </source>
</evidence>
<feature type="active site" description="O-(3'-phospho-DNA)-tyrosine intermediate" evidence="11">
    <location>
        <position position="273"/>
    </location>
</feature>
<organism evidence="14 15">
    <name type="scientific">Sulfobacillus acidophilus</name>
    <dbReference type="NCBI Taxonomy" id="53633"/>
    <lineage>
        <taxon>Bacteria</taxon>
        <taxon>Bacillati</taxon>
        <taxon>Bacillota</taxon>
        <taxon>Clostridia</taxon>
        <taxon>Eubacteriales</taxon>
        <taxon>Clostridiales Family XVII. Incertae Sedis</taxon>
        <taxon>Sulfobacillus</taxon>
    </lineage>
</organism>
<feature type="active site" evidence="11">
    <location>
        <position position="143"/>
    </location>
</feature>
<comment type="caution">
    <text evidence="14">The sequence shown here is derived from an EMBL/GenBank/DDBJ whole genome shotgun (WGS) entry which is preliminary data.</text>
</comment>
<comment type="similarity">
    <text evidence="2 11">Belongs to the 'phage' integrase family. XerD subfamily.</text>
</comment>
<feature type="active site" evidence="11">
    <location>
        <position position="241"/>
    </location>
</feature>
<evidence type="ECO:0000256" key="5">
    <source>
        <dbReference type="ARBA" id="ARBA00022618"/>
    </source>
</evidence>
<evidence type="ECO:0000256" key="8">
    <source>
        <dbReference type="ARBA" id="ARBA00023125"/>
    </source>
</evidence>
<dbReference type="InterPro" id="IPR004107">
    <property type="entry name" value="Integrase_SAM-like_N"/>
</dbReference>
<dbReference type="InterPro" id="IPR023009">
    <property type="entry name" value="Tyrosine_recombinase_XerC/XerD"/>
</dbReference>
<dbReference type="InterPro" id="IPR044068">
    <property type="entry name" value="CB"/>
</dbReference>
<dbReference type="Gene3D" id="1.10.443.10">
    <property type="entry name" value="Intergrase catalytic core"/>
    <property type="match status" value="1"/>
</dbReference>
<dbReference type="InterPro" id="IPR002104">
    <property type="entry name" value="Integrase_catalytic"/>
</dbReference>
<evidence type="ECO:0000256" key="7">
    <source>
        <dbReference type="ARBA" id="ARBA00022908"/>
    </source>
</evidence>
<evidence type="ECO:0000256" key="2">
    <source>
        <dbReference type="ARBA" id="ARBA00010450"/>
    </source>
</evidence>
<dbReference type="InterPro" id="IPR011010">
    <property type="entry name" value="DNA_brk_join_enz"/>
</dbReference>
<feature type="active site" evidence="11">
    <location>
        <position position="264"/>
    </location>
</feature>
<sequence length="292" mass="33664">MTRQADIDDFLEFLQYERQVAENTRVSYARDLRDYARYCARNPASDDHQVLGYLQQLKQAGIAATTRARRLSALRTFYGYLERENRIARNPTVNIDSPKTERKLPSVLNVDEVSRLLDAPDTQTVLGVRDRAMLELIYAAGLRVSELCHLTINDWWPDPPRIRCVGKGSKERYVPMGRFALQWLTHYVDDVRPVLISSKSSDYLFLNHRGAPLTRQGFWKVIRNYGVKAGIDKPLTPHTMRHSFATHLLENGADLRAVQEMLGHQDISTTQIYTHVSRARFRPVYDKAHPRA</sequence>
<evidence type="ECO:0000256" key="1">
    <source>
        <dbReference type="ARBA" id="ARBA00004496"/>
    </source>
</evidence>
<dbReference type="NCBIfam" id="NF001399">
    <property type="entry name" value="PRK00283.1"/>
    <property type="match status" value="1"/>
</dbReference>
<dbReference type="SUPFAM" id="SSF47823">
    <property type="entry name" value="lambda integrase-like, N-terminal domain"/>
    <property type="match status" value="1"/>
</dbReference>
<keyword evidence="7 11" id="KW-0229">DNA integration</keyword>